<feature type="binding site" evidence="7">
    <location>
        <position position="107"/>
    </location>
    <ligand>
        <name>Zn(2+)</name>
        <dbReference type="ChEBI" id="CHEBI:29105"/>
        <label>1</label>
    </ligand>
</feature>
<keyword evidence="7" id="KW-0255">Endonuclease</keyword>
<evidence type="ECO:0000256" key="6">
    <source>
        <dbReference type="ARBA" id="ARBA00023204"/>
    </source>
</evidence>
<dbReference type="GO" id="GO:0003906">
    <property type="term" value="F:DNA-(apurinic or apyrimidinic site) endonuclease activity"/>
    <property type="evidence" value="ECO:0007669"/>
    <property type="project" value="TreeGrafter"/>
</dbReference>
<feature type="binding site" evidence="7">
    <location>
        <position position="142"/>
    </location>
    <ligand>
        <name>Zn(2+)</name>
        <dbReference type="ChEBI" id="CHEBI:29105"/>
        <label>1</label>
    </ligand>
</feature>
<dbReference type="PROSITE" id="PS00731">
    <property type="entry name" value="AP_NUCLEASE_F2_3"/>
    <property type="match status" value="1"/>
</dbReference>
<dbReference type="SUPFAM" id="SSF51658">
    <property type="entry name" value="Xylose isomerase-like"/>
    <property type="match status" value="1"/>
</dbReference>
<keyword evidence="7" id="KW-0540">Nuclease</keyword>
<dbReference type="Pfam" id="PF01261">
    <property type="entry name" value="AP_endonuc_2"/>
    <property type="match status" value="1"/>
</dbReference>
<feature type="binding site" evidence="7">
    <location>
        <position position="142"/>
    </location>
    <ligand>
        <name>Zn(2+)</name>
        <dbReference type="ChEBI" id="CHEBI:29105"/>
        <label>2</label>
    </ligand>
</feature>
<dbReference type="GO" id="GO:0006284">
    <property type="term" value="P:base-excision repair"/>
    <property type="evidence" value="ECO:0007669"/>
    <property type="project" value="TreeGrafter"/>
</dbReference>
<evidence type="ECO:0000256" key="1">
    <source>
        <dbReference type="ARBA" id="ARBA00005340"/>
    </source>
</evidence>
<evidence type="ECO:0000259" key="8">
    <source>
        <dbReference type="Pfam" id="PF01261"/>
    </source>
</evidence>
<evidence type="ECO:0000256" key="2">
    <source>
        <dbReference type="ARBA" id="ARBA00022723"/>
    </source>
</evidence>
<dbReference type="HAMAP" id="MF_00152">
    <property type="entry name" value="Nfo"/>
    <property type="match status" value="1"/>
</dbReference>
<organism evidence="9 10">
    <name type="scientific">Candidatus Avoscillospira stercorigallinarum</name>
    <dbReference type="NCBI Taxonomy" id="2840708"/>
    <lineage>
        <taxon>Bacteria</taxon>
        <taxon>Bacillati</taxon>
        <taxon>Bacillota</taxon>
        <taxon>Clostridia</taxon>
        <taxon>Eubacteriales</taxon>
        <taxon>Oscillospiraceae</taxon>
        <taxon>Oscillospiraceae incertae sedis</taxon>
        <taxon>Candidatus Avoscillospira</taxon>
    </lineage>
</organism>
<keyword evidence="5 7" id="KW-0862">Zinc</keyword>
<comment type="cofactor">
    <cofactor evidence="7">
        <name>Zn(2+)</name>
        <dbReference type="ChEBI" id="CHEBI:29105"/>
    </cofactor>
    <text evidence="7">Binds 3 Zn(2+) ions.</text>
</comment>
<feature type="binding site" evidence="7">
    <location>
        <position position="211"/>
    </location>
    <ligand>
        <name>Zn(2+)</name>
        <dbReference type="ChEBI" id="CHEBI:29105"/>
        <label>2</label>
    </ligand>
</feature>
<reference evidence="9" key="2">
    <citation type="journal article" date="2021" name="PeerJ">
        <title>Extensive microbial diversity within the chicken gut microbiome revealed by metagenomics and culture.</title>
        <authorList>
            <person name="Gilroy R."/>
            <person name="Ravi A."/>
            <person name="Getino M."/>
            <person name="Pursley I."/>
            <person name="Horton D.L."/>
            <person name="Alikhan N.F."/>
            <person name="Baker D."/>
            <person name="Gharbi K."/>
            <person name="Hall N."/>
            <person name="Watson M."/>
            <person name="Adriaenssens E.M."/>
            <person name="Foster-Nyarko E."/>
            <person name="Jarju S."/>
            <person name="Secka A."/>
            <person name="Antonio M."/>
            <person name="Oren A."/>
            <person name="Chaudhuri R.R."/>
            <person name="La Ragione R."/>
            <person name="Hildebrand F."/>
            <person name="Pallen M.J."/>
        </authorList>
    </citation>
    <scope>NUCLEOTIDE SEQUENCE</scope>
    <source>
        <strain evidence="9">ChiSjej2B20-13462</strain>
    </source>
</reference>
<name>A0A9D0Z827_9FIRM</name>
<accession>A0A9D0Z827</accession>
<dbReference type="GO" id="GO:0003677">
    <property type="term" value="F:DNA binding"/>
    <property type="evidence" value="ECO:0007669"/>
    <property type="project" value="InterPro"/>
</dbReference>
<dbReference type="GO" id="GO:0008081">
    <property type="term" value="F:phosphoric diester hydrolase activity"/>
    <property type="evidence" value="ECO:0007669"/>
    <property type="project" value="TreeGrafter"/>
</dbReference>
<evidence type="ECO:0000313" key="10">
    <source>
        <dbReference type="Proteomes" id="UP000886874"/>
    </source>
</evidence>
<dbReference type="PROSITE" id="PS51432">
    <property type="entry name" value="AP_NUCLEASE_F2_4"/>
    <property type="match status" value="1"/>
</dbReference>
<feature type="binding site" evidence="7">
    <location>
        <position position="176"/>
    </location>
    <ligand>
        <name>Zn(2+)</name>
        <dbReference type="ChEBI" id="CHEBI:29105"/>
        <label>2</label>
    </ligand>
</feature>
<feature type="domain" description="Xylose isomerase-like TIM barrel" evidence="8">
    <location>
        <begin position="19"/>
        <end position="273"/>
    </location>
</feature>
<dbReference type="InterPro" id="IPR013022">
    <property type="entry name" value="Xyl_isomerase-like_TIM-brl"/>
</dbReference>
<feature type="binding site" evidence="7">
    <location>
        <position position="256"/>
    </location>
    <ligand>
        <name>Zn(2+)</name>
        <dbReference type="ChEBI" id="CHEBI:29105"/>
        <label>2</label>
    </ligand>
</feature>
<comment type="function">
    <text evidence="7">Endonuclease IV plays a role in DNA repair. It cleaves phosphodiester bonds at apurinic or apyrimidinic (AP) sites, generating a 3'-hydroxyl group and a 5'-terminal sugar phosphate.</text>
</comment>
<evidence type="ECO:0000256" key="7">
    <source>
        <dbReference type="HAMAP-Rule" id="MF_00152"/>
    </source>
</evidence>
<dbReference type="SMART" id="SM00518">
    <property type="entry name" value="AP2Ec"/>
    <property type="match status" value="1"/>
</dbReference>
<dbReference type="PANTHER" id="PTHR21445:SF0">
    <property type="entry name" value="APURINIC-APYRIMIDINIC ENDONUCLEASE"/>
    <property type="match status" value="1"/>
</dbReference>
<dbReference type="EMBL" id="DVFN01000071">
    <property type="protein sequence ID" value="HIQ69660.1"/>
    <property type="molecule type" value="Genomic_DNA"/>
</dbReference>
<keyword evidence="4 7" id="KW-0378">Hydrolase</keyword>
<dbReference type="GO" id="GO:0008833">
    <property type="term" value="F:deoxyribonuclease IV (phage-T4-induced) activity"/>
    <property type="evidence" value="ECO:0007669"/>
    <property type="project" value="UniProtKB-UniRule"/>
</dbReference>
<gene>
    <name evidence="7" type="primary">nfo</name>
    <name evidence="9" type="ORF">IAA67_04955</name>
</gene>
<keyword evidence="2 7" id="KW-0479">Metal-binding</keyword>
<sequence>MVYLGCHLSSAGGYAAMCKTAAEIGADTFQFFTRNPRGGKAKAFDPADAAVLSGAIAAGTLGPVVAHAPYTINPCSADPRVREFAWETMADDLAKLDQIPGVYYNFHPGSHVGQGVETGIDRIVEALNGVLTAGGRTPVLLETMAGKGSEVGGRFEELRTILDRADRPDRLGVCLDTCHIHDGGYDLVHDLDGVLAEFDRVIGLSRLKAVHLNDSKNPLGAKKDRHAVIGGGYLGLPALAAVVRHPALQGLPMVLETPNELPGYAAEIALLRKEAAR</sequence>
<dbReference type="AlphaFoldDB" id="A0A9D0Z827"/>
<comment type="caution">
    <text evidence="9">The sequence shown here is derived from an EMBL/GenBank/DDBJ whole genome shotgun (WGS) entry which is preliminary data.</text>
</comment>
<dbReference type="InterPro" id="IPR001719">
    <property type="entry name" value="AP_endonuc_2"/>
</dbReference>
<evidence type="ECO:0000256" key="3">
    <source>
        <dbReference type="ARBA" id="ARBA00022763"/>
    </source>
</evidence>
<dbReference type="PROSITE" id="PS00730">
    <property type="entry name" value="AP_NUCLEASE_F2_2"/>
    <property type="match status" value="1"/>
</dbReference>
<dbReference type="NCBIfam" id="TIGR00587">
    <property type="entry name" value="nfo"/>
    <property type="match status" value="1"/>
</dbReference>
<dbReference type="FunFam" id="3.20.20.150:FF:000001">
    <property type="entry name" value="Probable endonuclease 4"/>
    <property type="match status" value="1"/>
</dbReference>
<dbReference type="InterPro" id="IPR036237">
    <property type="entry name" value="Xyl_isomerase-like_sf"/>
</dbReference>
<reference evidence="9" key="1">
    <citation type="submission" date="2020-10" db="EMBL/GenBank/DDBJ databases">
        <authorList>
            <person name="Gilroy R."/>
        </authorList>
    </citation>
    <scope>NUCLEOTIDE SEQUENCE</scope>
    <source>
        <strain evidence="9">ChiSjej2B20-13462</strain>
    </source>
</reference>
<feature type="binding site" evidence="7">
    <location>
        <position position="224"/>
    </location>
    <ligand>
        <name>Zn(2+)</name>
        <dbReference type="ChEBI" id="CHEBI:29105"/>
        <label>3</label>
    </ligand>
</feature>
<dbReference type="EC" id="3.1.21.2" evidence="7"/>
<dbReference type="CDD" id="cd00019">
    <property type="entry name" value="AP2Ec"/>
    <property type="match status" value="1"/>
</dbReference>
<dbReference type="Proteomes" id="UP000886874">
    <property type="component" value="Unassembled WGS sequence"/>
</dbReference>
<comment type="catalytic activity">
    <reaction evidence="7">
        <text>Endonucleolytic cleavage to 5'-phosphooligonucleotide end-products.</text>
        <dbReference type="EC" id="3.1.21.2"/>
    </reaction>
</comment>
<dbReference type="InterPro" id="IPR018246">
    <property type="entry name" value="AP_endonuc_F2_Zn_BS"/>
</dbReference>
<dbReference type="Gene3D" id="3.20.20.150">
    <property type="entry name" value="Divalent-metal-dependent TIM barrel enzymes"/>
    <property type="match status" value="1"/>
</dbReference>
<evidence type="ECO:0000256" key="5">
    <source>
        <dbReference type="ARBA" id="ARBA00022833"/>
    </source>
</evidence>
<feature type="binding site" evidence="7">
    <location>
        <position position="179"/>
    </location>
    <ligand>
        <name>Zn(2+)</name>
        <dbReference type="ChEBI" id="CHEBI:29105"/>
        <label>3</label>
    </ligand>
</feature>
<protein>
    <recommendedName>
        <fullName evidence="7">Probable endonuclease 4</fullName>
        <ecNumber evidence="7">3.1.21.2</ecNumber>
    </recommendedName>
    <alternativeName>
        <fullName evidence="7">Endodeoxyribonuclease IV</fullName>
    </alternativeName>
    <alternativeName>
        <fullName evidence="7">Endonuclease IV</fullName>
    </alternativeName>
</protein>
<evidence type="ECO:0000313" key="9">
    <source>
        <dbReference type="EMBL" id="HIQ69660.1"/>
    </source>
</evidence>
<dbReference type="GO" id="GO:0008270">
    <property type="term" value="F:zinc ion binding"/>
    <property type="evidence" value="ECO:0007669"/>
    <property type="project" value="UniProtKB-UniRule"/>
</dbReference>
<dbReference type="PANTHER" id="PTHR21445">
    <property type="entry name" value="ENDONUCLEASE IV ENDODEOXYRIBONUCLEASE IV"/>
    <property type="match status" value="1"/>
</dbReference>
<proteinExistence type="inferred from homology"/>
<keyword evidence="6 7" id="KW-0234">DNA repair</keyword>
<feature type="binding site" evidence="7">
    <location>
        <position position="67"/>
    </location>
    <ligand>
        <name>Zn(2+)</name>
        <dbReference type="ChEBI" id="CHEBI:29105"/>
        <label>1</label>
    </ligand>
</feature>
<comment type="similarity">
    <text evidence="1 7">Belongs to the AP endonuclease 2 family.</text>
</comment>
<evidence type="ECO:0000256" key="4">
    <source>
        <dbReference type="ARBA" id="ARBA00022801"/>
    </source>
</evidence>
<feature type="binding site" evidence="7">
    <location>
        <position position="226"/>
    </location>
    <ligand>
        <name>Zn(2+)</name>
        <dbReference type="ChEBI" id="CHEBI:29105"/>
        <label>3</label>
    </ligand>
</feature>
<keyword evidence="3 7" id="KW-0227">DNA damage</keyword>